<comment type="caution">
    <text evidence="1">The sequence shown here is derived from an EMBL/GenBank/DDBJ whole genome shotgun (WGS) entry which is preliminary data.</text>
</comment>
<dbReference type="PROSITE" id="PS51257">
    <property type="entry name" value="PROKAR_LIPOPROTEIN"/>
    <property type="match status" value="1"/>
</dbReference>
<sequence length="92" mass="10443">MTCARIVTLLLSVLLGCAPVPASANCVPPERPFLPQSQNDMRTYAELIRADFESYIADVQHYFRCVDEERARAFVEAREVSEDYGRFLNAVE</sequence>
<evidence type="ECO:0000313" key="1">
    <source>
        <dbReference type="EMBL" id="KKL91434.1"/>
    </source>
</evidence>
<organism evidence="1">
    <name type="scientific">marine sediment metagenome</name>
    <dbReference type="NCBI Taxonomy" id="412755"/>
    <lineage>
        <taxon>unclassified sequences</taxon>
        <taxon>metagenomes</taxon>
        <taxon>ecological metagenomes</taxon>
    </lineage>
</organism>
<gene>
    <name evidence="1" type="ORF">LCGC14_1894730</name>
</gene>
<dbReference type="EMBL" id="LAZR01019731">
    <property type="protein sequence ID" value="KKL91434.1"/>
    <property type="molecule type" value="Genomic_DNA"/>
</dbReference>
<accession>A0A0F9FYE3</accession>
<proteinExistence type="predicted"/>
<protein>
    <submittedName>
        <fullName evidence="1">Uncharacterized protein</fullName>
    </submittedName>
</protein>
<dbReference type="AlphaFoldDB" id="A0A0F9FYE3"/>
<reference evidence="1" key="1">
    <citation type="journal article" date="2015" name="Nature">
        <title>Complex archaea that bridge the gap between prokaryotes and eukaryotes.</title>
        <authorList>
            <person name="Spang A."/>
            <person name="Saw J.H."/>
            <person name="Jorgensen S.L."/>
            <person name="Zaremba-Niedzwiedzka K."/>
            <person name="Martijn J."/>
            <person name="Lind A.E."/>
            <person name="van Eijk R."/>
            <person name="Schleper C."/>
            <person name="Guy L."/>
            <person name="Ettema T.J."/>
        </authorList>
    </citation>
    <scope>NUCLEOTIDE SEQUENCE</scope>
</reference>
<name>A0A0F9FYE3_9ZZZZ</name>